<dbReference type="EMBL" id="CAJNNV010016387">
    <property type="protein sequence ID" value="CAE8604390.1"/>
    <property type="molecule type" value="Genomic_DNA"/>
</dbReference>
<feature type="region of interest" description="Disordered" evidence="2">
    <location>
        <begin position="322"/>
        <end position="375"/>
    </location>
</feature>
<gene>
    <name evidence="3" type="ORF">PGLA1383_LOCUS22553</name>
</gene>
<evidence type="ECO:0000256" key="1">
    <source>
        <dbReference type="ARBA" id="ARBA00023172"/>
    </source>
</evidence>
<dbReference type="InterPro" id="IPR043502">
    <property type="entry name" value="DNA/RNA_pol_sf"/>
</dbReference>
<organism evidence="3 4">
    <name type="scientific">Polarella glacialis</name>
    <name type="common">Dinoflagellate</name>
    <dbReference type="NCBI Taxonomy" id="89957"/>
    <lineage>
        <taxon>Eukaryota</taxon>
        <taxon>Sar</taxon>
        <taxon>Alveolata</taxon>
        <taxon>Dinophyceae</taxon>
        <taxon>Suessiales</taxon>
        <taxon>Suessiaceae</taxon>
        <taxon>Polarella</taxon>
    </lineage>
</organism>
<dbReference type="SUPFAM" id="SSF56349">
    <property type="entry name" value="DNA breaking-rejoining enzymes"/>
    <property type="match status" value="1"/>
</dbReference>
<evidence type="ECO:0000256" key="2">
    <source>
        <dbReference type="SAM" id="MobiDB-lite"/>
    </source>
</evidence>
<reference evidence="3" key="1">
    <citation type="submission" date="2021-02" db="EMBL/GenBank/DDBJ databases">
        <authorList>
            <person name="Dougan E. K."/>
            <person name="Rhodes N."/>
            <person name="Thang M."/>
            <person name="Chan C."/>
        </authorList>
    </citation>
    <scope>NUCLEOTIDE SEQUENCE</scope>
</reference>
<name>A0A813EST8_POLGL</name>
<dbReference type="GO" id="GO:0015074">
    <property type="term" value="P:DNA integration"/>
    <property type="evidence" value="ECO:0007669"/>
    <property type="project" value="InterPro"/>
</dbReference>
<keyword evidence="1" id="KW-0233">DNA recombination</keyword>
<dbReference type="SUPFAM" id="SSF56672">
    <property type="entry name" value="DNA/RNA polymerases"/>
    <property type="match status" value="1"/>
</dbReference>
<dbReference type="Gene3D" id="1.10.443.10">
    <property type="entry name" value="Intergrase catalytic core"/>
    <property type="match status" value="1"/>
</dbReference>
<accession>A0A813EST8</accession>
<evidence type="ECO:0000313" key="3">
    <source>
        <dbReference type="EMBL" id="CAE8604390.1"/>
    </source>
</evidence>
<feature type="region of interest" description="Disordered" evidence="2">
    <location>
        <begin position="957"/>
        <end position="992"/>
    </location>
</feature>
<proteinExistence type="predicted"/>
<dbReference type="GO" id="GO:0006310">
    <property type="term" value="P:DNA recombination"/>
    <property type="evidence" value="ECO:0007669"/>
    <property type="project" value="UniProtKB-KW"/>
</dbReference>
<evidence type="ECO:0000313" key="4">
    <source>
        <dbReference type="Proteomes" id="UP000654075"/>
    </source>
</evidence>
<dbReference type="InterPro" id="IPR011010">
    <property type="entry name" value="DNA_brk_join_enz"/>
</dbReference>
<dbReference type="GO" id="GO:0003677">
    <property type="term" value="F:DNA binding"/>
    <property type="evidence" value="ECO:0007669"/>
    <property type="project" value="InterPro"/>
</dbReference>
<sequence>DDTWVVATPDLDVFAEDLHAGNPDLVGFHRTGANGGLPPGIPVASIYGFGPLTQQQLLRIRVQAQGVAAAARAALGVVAPGVPVVQGAALPPLLPPPGLAPVAGLGGPARALAGMPMPLAGPPPPAGLAPPVGIMIWVSVEDEPPYQKGDILVAANQPLPPNTLQQGLKAMMPLAGGGYILAKNIEATRIQEYKFDDLRVLPVHFDAQGPGSALPLLKTMRDQSLTPAMSHEYWVRNSKIPEGDRSVYEHEMIMRVLDSMITVDQLNVPCLQSAELLLRRAQVIRRLIASLLGFPITVPPTSTWDGRTDSGALVLTRLSLPMSQPSSRPKLRLQRRHVKHVRKQQLGGNPGPRQAPKGVQPSRNESAREGVPMAVGGPVSSSGIFCRGAKRRQARREHNLRDANRVIKALNGMYAPPSVDTNTEYSLAQCEAQREILIQVAQAPKPVHMQAMREAAHELLRTSFSYTKEEAESTVRSYDEGLVSIPDVAQGKFPHAVDVIDPTGREIIMDPLNTMLLAPDEWGAVVESGKRVVPYMDAVLSNDPAKYISFIRGLFERGMIRFVSHPLDRITPFFVVKKNGKLRLVLDCRRVNTRFKKCPPVAMAAGYSWSQVQLGPDETLYTAQSDIKDYFYSLGMYGASLFYSGAYGVELGDVDCAASPPISGDAGVRIGIFKVLVDGAPPPDLASGEPMMIPYADNLNVTGTCKEKVQRAKDGAVKRLRDCGFLVREEMDACDMVQSLGFTVDGKTGEVRPVAEKLQKVIRAFERMSHRPRVTGKAVEKLLGHAVHFMMRRELLSIFRSLYDFVHSSYSKRQRLWASAAKEASWAASLLLICSADLRLPWAADVTISDASLSGIAVCSRLLKTDQVSQLGSQHERWRYKGAMPAVNARESAFAQQPLDPFTDPASVMPLRGVYSPAVVSDECELNPLFIEVPHDILQESDWTHRWVPSEVNVADGGTLRTSAGTTPAPSSSKSTRAQVRKALSAPSAPQRAAKRAKFAQERIETSRFQGQSLLEQEAVGPETAVLYAQLTAEFDCWAINHGLPTGTVEEIDLCLNGYINEACMKGKDLHDATKMLAAVLDRRQDLKESLPRSRRSLQGYRKLDPGLSRPPMAWELVALIALTMISKDVMGALAVLVMFVTYIRPGEALSLKESDLIPPSASSTFHSLNLHSSDRAELSKMGMADESMLLDSQILPYLGELLWEATGRDPTMRLFRMNYQELKTKWDAAQIEIEMPKKFVLHQLRHSGPSHDRLMKYRSAAEVKTRGRWAPDSAARRYEAHARVQQEFLRLPEPLRRRAMEAPKLLLPALKRAIKRVRRRR</sequence>
<dbReference type="Gene3D" id="3.10.10.10">
    <property type="entry name" value="HIV Type 1 Reverse Transcriptase, subunit A, domain 1"/>
    <property type="match status" value="1"/>
</dbReference>
<feature type="compositionally biased region" description="Basic residues" evidence="2">
    <location>
        <begin position="329"/>
        <end position="343"/>
    </location>
</feature>
<comment type="caution">
    <text evidence="3">The sequence shown here is derived from an EMBL/GenBank/DDBJ whole genome shotgun (WGS) entry which is preliminary data.</text>
</comment>
<feature type="compositionally biased region" description="Low complexity" evidence="2">
    <location>
        <begin position="962"/>
        <end position="976"/>
    </location>
</feature>
<dbReference type="OMA" id="ASTIACK"/>
<dbReference type="Proteomes" id="UP000654075">
    <property type="component" value="Unassembled WGS sequence"/>
</dbReference>
<protein>
    <submittedName>
        <fullName evidence="3">Uncharacterized protein</fullName>
    </submittedName>
</protein>
<dbReference type="InterPro" id="IPR013762">
    <property type="entry name" value="Integrase-like_cat_sf"/>
</dbReference>
<keyword evidence="4" id="KW-1185">Reference proteome</keyword>
<feature type="non-terminal residue" evidence="3">
    <location>
        <position position="1"/>
    </location>
</feature>